<gene>
    <name evidence="2" type="ORF">Cvel_21655</name>
</gene>
<reference evidence="2" key="1">
    <citation type="submission" date="2014-11" db="EMBL/GenBank/DDBJ databases">
        <authorList>
            <person name="Otto D Thomas"/>
            <person name="Naeem Raeece"/>
        </authorList>
    </citation>
    <scope>NUCLEOTIDE SEQUENCE</scope>
</reference>
<dbReference type="AlphaFoldDB" id="A0A0G4GFE3"/>
<proteinExistence type="predicted"/>
<dbReference type="EMBL" id="CDMZ01001157">
    <property type="protein sequence ID" value="CEM28231.1"/>
    <property type="molecule type" value="Genomic_DNA"/>
</dbReference>
<name>A0A0G4GFE3_9ALVE</name>
<evidence type="ECO:0000313" key="2">
    <source>
        <dbReference type="EMBL" id="CEM28231.1"/>
    </source>
</evidence>
<feature type="region of interest" description="Disordered" evidence="1">
    <location>
        <begin position="1"/>
        <end position="25"/>
    </location>
</feature>
<dbReference type="VEuPathDB" id="CryptoDB:Cvel_21655"/>
<organism evidence="2">
    <name type="scientific">Chromera velia CCMP2878</name>
    <dbReference type="NCBI Taxonomy" id="1169474"/>
    <lineage>
        <taxon>Eukaryota</taxon>
        <taxon>Sar</taxon>
        <taxon>Alveolata</taxon>
        <taxon>Colpodellida</taxon>
        <taxon>Chromeraceae</taxon>
        <taxon>Chromera</taxon>
    </lineage>
</organism>
<evidence type="ECO:0000256" key="1">
    <source>
        <dbReference type="SAM" id="MobiDB-lite"/>
    </source>
</evidence>
<sequence length="94" mass="9731">MSREGAKREEIFKEMSGSTRKEEKARGQPVYVSVSLLYLLPAGGCRCFGGPLGSLGIASPPCSTGIDGGLGGASRLCVSIYVELDGVPPGVSLR</sequence>
<protein>
    <submittedName>
        <fullName evidence="2">Uncharacterized protein</fullName>
    </submittedName>
</protein>
<accession>A0A0G4GFE3</accession>